<reference evidence="1 2" key="1">
    <citation type="submission" date="2016-10" db="EMBL/GenBank/DDBJ databases">
        <authorList>
            <person name="de Groot N.N."/>
        </authorList>
    </citation>
    <scope>NUCLEOTIDE SEQUENCE [LARGE SCALE GENOMIC DNA]</scope>
    <source>
        <strain evidence="1 2">DSM 16981</strain>
    </source>
</reference>
<organism evidence="1 2">
    <name type="scientific">Megasphaera paucivorans</name>
    <dbReference type="NCBI Taxonomy" id="349095"/>
    <lineage>
        <taxon>Bacteria</taxon>
        <taxon>Bacillati</taxon>
        <taxon>Bacillota</taxon>
        <taxon>Negativicutes</taxon>
        <taxon>Veillonellales</taxon>
        <taxon>Veillonellaceae</taxon>
        <taxon>Megasphaera</taxon>
    </lineage>
</organism>
<proteinExistence type="predicted"/>
<evidence type="ECO:0000313" key="1">
    <source>
        <dbReference type="EMBL" id="SDN35833.1"/>
    </source>
</evidence>
<dbReference type="AlphaFoldDB" id="A0A1H0ARZ8"/>
<dbReference type="InterPro" id="IPR010982">
    <property type="entry name" value="Lambda_DNA-bd_dom_sf"/>
</dbReference>
<dbReference type="GO" id="GO:0003677">
    <property type="term" value="F:DNA binding"/>
    <property type="evidence" value="ECO:0007669"/>
    <property type="project" value="InterPro"/>
</dbReference>
<dbReference type="RefSeq" id="WP_091652687.1">
    <property type="nucleotide sequence ID" value="NZ_FNHQ01000041.1"/>
</dbReference>
<name>A0A1H0ARZ8_9FIRM</name>
<dbReference type="Gene3D" id="1.10.260.40">
    <property type="entry name" value="lambda repressor-like DNA-binding domains"/>
    <property type="match status" value="1"/>
</dbReference>
<dbReference type="EMBL" id="FNHQ01000041">
    <property type="protein sequence ID" value="SDN35833.1"/>
    <property type="molecule type" value="Genomic_DNA"/>
</dbReference>
<dbReference type="Proteomes" id="UP000199309">
    <property type="component" value="Unassembled WGS sequence"/>
</dbReference>
<keyword evidence="2" id="KW-1185">Reference proteome</keyword>
<sequence>MITEDYATALKNLISLTQTKNIILANITGYDISYISKWCNGIKLPTTKHVQQINEKMARYFADIIIKEHKQKELCSTLSLSLHAADLAFEITQYLCAAYRFSIKKNLGKQKEYISPIRVITGYHDISKFLNDLFQKKFSDINQDANLLLFGEFCALSDLGFWKYFESCNLNANRITVRAGINLDKLASDPKYMHRLYRLLNHLLNYDFVFYDSTNLEHTNLIVLEDSFVVQYSLQSDGFMDMCTYISDKILIEDIYDRFLLCFTNQTPLISPAKVLGIDEMGFRTAFYSASHFFFFLTNGFDFLLPSNTIDNILSNSHASENVIRQIRHLRILWEELLSTVDVEFMLPTTSIIRYIETGYMFFTDLEYKTTTEERKDHLQNILSMMKNNPCMIMGVIQSSIETIDYHESNLSFYSNFSSAFLKKNRQYITNNASPFYIVSSKQLVTIFQSFFQRLKELPAYHQYTYNDINKKYELYKKFIERTLALHDI</sequence>
<gene>
    <name evidence="1" type="ORF">SAMN05660299_02577</name>
</gene>
<dbReference type="OrthoDB" id="1783193at2"/>
<accession>A0A1H0ARZ8</accession>
<protein>
    <submittedName>
        <fullName evidence="1">Uncharacterized protein</fullName>
    </submittedName>
</protein>
<evidence type="ECO:0000313" key="2">
    <source>
        <dbReference type="Proteomes" id="UP000199309"/>
    </source>
</evidence>
<dbReference type="STRING" id="349095.SAMN05660299_02577"/>